<dbReference type="Gene3D" id="2.30.130.10">
    <property type="entry name" value="PUA domain"/>
    <property type="match status" value="1"/>
</dbReference>
<evidence type="ECO:0000313" key="8">
    <source>
        <dbReference type="EMBL" id="GEK80914.1"/>
    </source>
</evidence>
<dbReference type="Pfam" id="PF01509">
    <property type="entry name" value="TruB_N"/>
    <property type="match status" value="1"/>
</dbReference>
<dbReference type="AlphaFoldDB" id="A0AA87RDF0"/>
<gene>
    <name evidence="5 8" type="primary">truB</name>
    <name evidence="8" type="ORF">ABA31_22650</name>
</gene>
<dbReference type="EMBL" id="BJUU01000016">
    <property type="protein sequence ID" value="GEK80914.1"/>
    <property type="molecule type" value="Genomic_DNA"/>
</dbReference>
<dbReference type="GO" id="GO:0003723">
    <property type="term" value="F:RNA binding"/>
    <property type="evidence" value="ECO:0007669"/>
    <property type="project" value="InterPro"/>
</dbReference>
<dbReference type="PANTHER" id="PTHR13767">
    <property type="entry name" value="TRNA-PSEUDOURIDINE SYNTHASE"/>
    <property type="match status" value="1"/>
</dbReference>
<dbReference type="PANTHER" id="PTHR13767:SF2">
    <property type="entry name" value="PSEUDOURIDYLATE SYNTHASE TRUB1"/>
    <property type="match status" value="1"/>
</dbReference>
<dbReference type="HAMAP" id="MF_01080">
    <property type="entry name" value="TruB_bact"/>
    <property type="match status" value="1"/>
</dbReference>
<evidence type="ECO:0000256" key="5">
    <source>
        <dbReference type="HAMAP-Rule" id="MF_01080"/>
    </source>
</evidence>
<comment type="catalytic activity">
    <reaction evidence="1 5">
        <text>uridine(55) in tRNA = pseudouridine(55) in tRNA</text>
        <dbReference type="Rhea" id="RHEA:42532"/>
        <dbReference type="Rhea" id="RHEA-COMP:10101"/>
        <dbReference type="Rhea" id="RHEA-COMP:10102"/>
        <dbReference type="ChEBI" id="CHEBI:65314"/>
        <dbReference type="ChEBI" id="CHEBI:65315"/>
        <dbReference type="EC" id="5.4.99.25"/>
    </reaction>
</comment>
<evidence type="ECO:0000256" key="3">
    <source>
        <dbReference type="ARBA" id="ARBA00022694"/>
    </source>
</evidence>
<keyword evidence="3 5" id="KW-0819">tRNA processing</keyword>
<evidence type="ECO:0000259" key="7">
    <source>
        <dbReference type="Pfam" id="PF16198"/>
    </source>
</evidence>
<keyword evidence="4 5" id="KW-0413">Isomerase</keyword>
<dbReference type="GO" id="GO:1990481">
    <property type="term" value="P:mRNA pseudouridine synthesis"/>
    <property type="evidence" value="ECO:0007669"/>
    <property type="project" value="TreeGrafter"/>
</dbReference>
<feature type="active site" description="Nucleophile" evidence="5">
    <location>
        <position position="45"/>
    </location>
</feature>
<dbReference type="SUPFAM" id="SSF55120">
    <property type="entry name" value="Pseudouridine synthase"/>
    <property type="match status" value="1"/>
</dbReference>
<proteinExistence type="inferred from homology"/>
<dbReference type="CDD" id="cd02573">
    <property type="entry name" value="PseudoU_synth_EcTruB"/>
    <property type="match status" value="1"/>
</dbReference>
<evidence type="ECO:0000313" key="9">
    <source>
        <dbReference type="Proteomes" id="UP000321749"/>
    </source>
</evidence>
<reference evidence="8 9" key="1">
    <citation type="submission" date="2019-07" db="EMBL/GenBank/DDBJ databases">
        <title>Whole genome shotgun sequence of Agrococcus baldri NBRC 103055.</title>
        <authorList>
            <person name="Hosoyama A."/>
            <person name="Uohara A."/>
            <person name="Ohji S."/>
            <person name="Ichikawa N."/>
        </authorList>
    </citation>
    <scope>NUCLEOTIDE SEQUENCE [LARGE SCALE GENOMIC DNA]</scope>
    <source>
        <strain evidence="8 9">NBRC 103055</strain>
    </source>
</reference>
<evidence type="ECO:0000256" key="2">
    <source>
        <dbReference type="ARBA" id="ARBA00005642"/>
    </source>
</evidence>
<protein>
    <recommendedName>
        <fullName evidence="5">tRNA pseudouridine synthase B</fullName>
        <ecNumber evidence="5">5.4.99.25</ecNumber>
    </recommendedName>
    <alternativeName>
        <fullName evidence="5">tRNA pseudouridine(55) synthase</fullName>
        <shortName evidence="5">Psi55 synthase</shortName>
    </alternativeName>
    <alternativeName>
        <fullName evidence="5">tRNA pseudouridylate synthase</fullName>
    </alternativeName>
    <alternativeName>
        <fullName evidence="5">tRNA-uridine isomerase</fullName>
    </alternativeName>
</protein>
<comment type="function">
    <text evidence="5">Responsible for synthesis of pseudouridine from uracil-55 in the psi GC loop of transfer RNAs.</text>
</comment>
<sequence length="307" mass="31564">MPAAPTAPDGILLVDKPQGITSHTAVSRARRALGTRKVGHAGTLDPMATGLLILGVGPSTRLLTHMVGLDKTYTATIALGAATTTDDAEGEVTTRADASQLSGDDLTTPIAALTGDIEQRPSAVSAIKVDGERAYARVRAGEEVELAARPVTVSRFEVLGFRPAASADRPAEVDVVVDCSSGTYIRALARDLGEALGVGGHLSALRRTRVGPFEVDGAPIADALPAEGAAELLVPPAAAAARILPVAQLDDERAANLMHGRRTPALEGERGIVAAIHGERLIGIARVSGSRLLPVTNFPVSAADPTV</sequence>
<dbReference type="EC" id="5.4.99.25" evidence="5"/>
<dbReference type="InterPro" id="IPR002501">
    <property type="entry name" value="PsdUridine_synth_N"/>
</dbReference>
<dbReference type="InterPro" id="IPR014780">
    <property type="entry name" value="tRNA_psdUridine_synth_TruB"/>
</dbReference>
<dbReference type="Pfam" id="PF16198">
    <property type="entry name" value="TruB_C_2"/>
    <property type="match status" value="1"/>
</dbReference>
<organism evidence="8 9">
    <name type="scientific">Agrococcus baldri</name>
    <dbReference type="NCBI Taxonomy" id="153730"/>
    <lineage>
        <taxon>Bacteria</taxon>
        <taxon>Bacillati</taxon>
        <taxon>Actinomycetota</taxon>
        <taxon>Actinomycetes</taxon>
        <taxon>Micrococcales</taxon>
        <taxon>Microbacteriaceae</taxon>
        <taxon>Agrococcus</taxon>
    </lineage>
</organism>
<evidence type="ECO:0000259" key="6">
    <source>
        <dbReference type="Pfam" id="PF01509"/>
    </source>
</evidence>
<keyword evidence="9" id="KW-1185">Reference proteome</keyword>
<name>A0AA87RDF0_9MICO</name>
<dbReference type="Proteomes" id="UP000321749">
    <property type="component" value="Unassembled WGS sequence"/>
</dbReference>
<dbReference type="InterPro" id="IPR032819">
    <property type="entry name" value="TruB_C"/>
</dbReference>
<dbReference type="NCBIfam" id="TIGR00431">
    <property type="entry name" value="TruB"/>
    <property type="match status" value="1"/>
</dbReference>
<dbReference type="InterPro" id="IPR036974">
    <property type="entry name" value="PUA_sf"/>
</dbReference>
<evidence type="ECO:0000256" key="1">
    <source>
        <dbReference type="ARBA" id="ARBA00000385"/>
    </source>
</evidence>
<comment type="similarity">
    <text evidence="2 5">Belongs to the pseudouridine synthase TruB family. Type 1 subfamily.</text>
</comment>
<dbReference type="RefSeq" id="WP_146795602.1">
    <property type="nucleotide sequence ID" value="NZ_BJUU01000016.1"/>
</dbReference>
<dbReference type="GO" id="GO:0031119">
    <property type="term" value="P:tRNA pseudouridine synthesis"/>
    <property type="evidence" value="ECO:0007669"/>
    <property type="project" value="UniProtKB-UniRule"/>
</dbReference>
<dbReference type="GO" id="GO:0160148">
    <property type="term" value="F:tRNA pseudouridine(55) synthase activity"/>
    <property type="evidence" value="ECO:0007669"/>
    <property type="project" value="UniProtKB-EC"/>
</dbReference>
<dbReference type="Gene3D" id="3.30.2350.10">
    <property type="entry name" value="Pseudouridine synthase"/>
    <property type="match status" value="1"/>
</dbReference>
<evidence type="ECO:0000256" key="4">
    <source>
        <dbReference type="ARBA" id="ARBA00023235"/>
    </source>
</evidence>
<feature type="domain" description="Pseudouridine synthase II N-terminal" evidence="6">
    <location>
        <begin position="30"/>
        <end position="185"/>
    </location>
</feature>
<dbReference type="InterPro" id="IPR020103">
    <property type="entry name" value="PsdUridine_synth_cat_dom_sf"/>
</dbReference>
<feature type="domain" description="tRNA pseudouridylate synthase B C-terminal" evidence="7">
    <location>
        <begin position="186"/>
        <end position="215"/>
    </location>
</feature>
<comment type="caution">
    <text evidence="8">The sequence shown here is derived from an EMBL/GenBank/DDBJ whole genome shotgun (WGS) entry which is preliminary data.</text>
</comment>
<accession>A0AA87RDF0</accession>